<keyword evidence="1" id="KW-0436">Ligase</keyword>
<evidence type="ECO:0000313" key="5">
    <source>
        <dbReference type="EMBL" id="KAH7961156.1"/>
    </source>
</evidence>
<evidence type="ECO:0000259" key="4">
    <source>
        <dbReference type="Pfam" id="PF00501"/>
    </source>
</evidence>
<evidence type="ECO:0000256" key="1">
    <source>
        <dbReference type="ARBA" id="ARBA00022598"/>
    </source>
</evidence>
<keyword evidence="2" id="KW-0276">Fatty acid metabolism</keyword>
<sequence>MGEHYSTSPPNRVPPIVDERCEQGGFRPHPLSVNGVAENKKACGYWSKDLKELHWISYDELLEKCQMFGSGLLALGQVPRESTVMINCKTGLEYVISNYSLNHYSMVSCPVTANADLEATSFVLQQVESSVFICDSVDKVQYFISKKKEFPALKTIVCADDISRDITAACRSKGVELVLWSDLCVIILFLSFNQPPTQDMLYGLLYTSGTTGMPKGVPVTHKRLVKTANSINHLAGPMRAEPGHVCFCYLPTGHIYEHIYEVTTLMRGATLGFYRGNVQLLLDDMKALKPHNLPMVPRLLNRIYYKVHSEIHKSAIKTAVFNYAVNRKRKLLKKGIVTTDTVWDKYVFKKIREELGGNFQYGLTTSAPAKAEVLEFFRCVFGCHLVEVYGSTEASVISSTLPYDFVGGDNVGCLFPEVEMKLVDVPEMNYLSKDDKGEICIRSPLTFQGYFKNPKETANAVLEGGWVLTGDIGMWTSVNPTSLM</sequence>
<organism evidence="5 6">
    <name type="scientific">Rhipicephalus sanguineus</name>
    <name type="common">Brown dog tick</name>
    <name type="synonym">Ixodes sanguineus</name>
    <dbReference type="NCBI Taxonomy" id="34632"/>
    <lineage>
        <taxon>Eukaryota</taxon>
        <taxon>Metazoa</taxon>
        <taxon>Ecdysozoa</taxon>
        <taxon>Arthropoda</taxon>
        <taxon>Chelicerata</taxon>
        <taxon>Arachnida</taxon>
        <taxon>Acari</taxon>
        <taxon>Parasitiformes</taxon>
        <taxon>Ixodida</taxon>
        <taxon>Ixodoidea</taxon>
        <taxon>Ixodidae</taxon>
        <taxon>Rhipicephalinae</taxon>
        <taxon>Rhipicephalus</taxon>
        <taxon>Rhipicephalus</taxon>
    </lineage>
</organism>
<name>A0A9D4SZK6_RHISA</name>
<dbReference type="GO" id="GO:0005783">
    <property type="term" value="C:endoplasmic reticulum"/>
    <property type="evidence" value="ECO:0007669"/>
    <property type="project" value="TreeGrafter"/>
</dbReference>
<feature type="domain" description="AMP-dependent synthetase/ligase" evidence="4">
    <location>
        <begin position="51"/>
        <end position="451"/>
    </location>
</feature>
<dbReference type="PANTHER" id="PTHR43272">
    <property type="entry name" value="LONG-CHAIN-FATTY-ACID--COA LIGASE"/>
    <property type="match status" value="1"/>
</dbReference>
<gene>
    <name evidence="5" type="ORF">HPB52_004335</name>
</gene>
<dbReference type="InterPro" id="IPR000873">
    <property type="entry name" value="AMP-dep_synth/lig_dom"/>
</dbReference>
<evidence type="ECO:0000256" key="2">
    <source>
        <dbReference type="ARBA" id="ARBA00022832"/>
    </source>
</evidence>
<dbReference type="PANTHER" id="PTHR43272:SF107">
    <property type="entry name" value="LONG-CHAIN-FATTY-ACID--COA LIGASE 5"/>
    <property type="match status" value="1"/>
</dbReference>
<dbReference type="Proteomes" id="UP000821837">
    <property type="component" value="Chromosome 3"/>
</dbReference>
<dbReference type="EC" id="6.2.1.3" evidence="3"/>
<evidence type="ECO:0000313" key="6">
    <source>
        <dbReference type="Proteomes" id="UP000821837"/>
    </source>
</evidence>
<keyword evidence="2" id="KW-0443">Lipid metabolism</keyword>
<comment type="caution">
    <text evidence="5">The sequence shown here is derived from an EMBL/GenBank/DDBJ whole genome shotgun (WGS) entry which is preliminary data.</text>
</comment>
<proteinExistence type="predicted"/>
<keyword evidence="6" id="KW-1185">Reference proteome</keyword>
<dbReference type="SUPFAM" id="SSF56801">
    <property type="entry name" value="Acetyl-CoA synthetase-like"/>
    <property type="match status" value="1"/>
</dbReference>
<dbReference type="GO" id="GO:0004467">
    <property type="term" value="F:long-chain fatty acid-CoA ligase activity"/>
    <property type="evidence" value="ECO:0007669"/>
    <property type="project" value="UniProtKB-EC"/>
</dbReference>
<dbReference type="VEuPathDB" id="VectorBase:RSAN_046115"/>
<dbReference type="InterPro" id="IPR042099">
    <property type="entry name" value="ANL_N_sf"/>
</dbReference>
<dbReference type="InterPro" id="IPR020845">
    <property type="entry name" value="AMP-binding_CS"/>
</dbReference>
<evidence type="ECO:0000256" key="3">
    <source>
        <dbReference type="ARBA" id="ARBA00026121"/>
    </source>
</evidence>
<dbReference type="PROSITE" id="PS00455">
    <property type="entry name" value="AMP_BINDING"/>
    <property type="match status" value="1"/>
</dbReference>
<protein>
    <recommendedName>
        <fullName evidence="3">long-chain-fatty-acid--CoA ligase</fullName>
        <ecNumber evidence="3">6.2.1.3</ecNumber>
    </recommendedName>
</protein>
<accession>A0A9D4SZK6</accession>
<dbReference type="GO" id="GO:0016020">
    <property type="term" value="C:membrane"/>
    <property type="evidence" value="ECO:0007669"/>
    <property type="project" value="TreeGrafter"/>
</dbReference>
<dbReference type="Pfam" id="PF00501">
    <property type="entry name" value="AMP-binding"/>
    <property type="match status" value="1"/>
</dbReference>
<dbReference type="AlphaFoldDB" id="A0A9D4SZK6"/>
<reference evidence="5" key="2">
    <citation type="submission" date="2021-09" db="EMBL/GenBank/DDBJ databases">
        <authorList>
            <person name="Jia N."/>
            <person name="Wang J."/>
            <person name="Shi W."/>
            <person name="Du L."/>
            <person name="Sun Y."/>
            <person name="Zhan W."/>
            <person name="Jiang J."/>
            <person name="Wang Q."/>
            <person name="Zhang B."/>
            <person name="Ji P."/>
            <person name="Sakyi L.B."/>
            <person name="Cui X."/>
            <person name="Yuan T."/>
            <person name="Jiang B."/>
            <person name="Yang W."/>
            <person name="Lam T.T.-Y."/>
            <person name="Chang Q."/>
            <person name="Ding S."/>
            <person name="Wang X."/>
            <person name="Zhu J."/>
            <person name="Ruan X."/>
            <person name="Zhao L."/>
            <person name="Wei J."/>
            <person name="Que T."/>
            <person name="Du C."/>
            <person name="Cheng J."/>
            <person name="Dai P."/>
            <person name="Han X."/>
            <person name="Huang E."/>
            <person name="Gao Y."/>
            <person name="Liu J."/>
            <person name="Shao H."/>
            <person name="Ye R."/>
            <person name="Li L."/>
            <person name="Wei W."/>
            <person name="Wang X."/>
            <person name="Wang C."/>
            <person name="Huo Q."/>
            <person name="Li W."/>
            <person name="Guo W."/>
            <person name="Chen H."/>
            <person name="Chen S."/>
            <person name="Zhou L."/>
            <person name="Zhou L."/>
            <person name="Ni X."/>
            <person name="Tian J."/>
            <person name="Zhou Y."/>
            <person name="Sheng Y."/>
            <person name="Liu T."/>
            <person name="Pan Y."/>
            <person name="Xia L."/>
            <person name="Li J."/>
            <person name="Zhao F."/>
            <person name="Cao W."/>
        </authorList>
    </citation>
    <scope>NUCLEOTIDE SEQUENCE</scope>
    <source>
        <strain evidence="5">Rsan-2018</strain>
        <tissue evidence="5">Larvae</tissue>
    </source>
</reference>
<reference evidence="5" key="1">
    <citation type="journal article" date="2020" name="Cell">
        <title>Large-Scale Comparative Analyses of Tick Genomes Elucidate Their Genetic Diversity and Vector Capacities.</title>
        <authorList>
            <consortium name="Tick Genome and Microbiome Consortium (TIGMIC)"/>
            <person name="Jia N."/>
            <person name="Wang J."/>
            <person name="Shi W."/>
            <person name="Du L."/>
            <person name="Sun Y."/>
            <person name="Zhan W."/>
            <person name="Jiang J.F."/>
            <person name="Wang Q."/>
            <person name="Zhang B."/>
            <person name="Ji P."/>
            <person name="Bell-Sakyi L."/>
            <person name="Cui X.M."/>
            <person name="Yuan T.T."/>
            <person name="Jiang B.G."/>
            <person name="Yang W.F."/>
            <person name="Lam T.T."/>
            <person name="Chang Q.C."/>
            <person name="Ding S.J."/>
            <person name="Wang X.J."/>
            <person name="Zhu J.G."/>
            <person name="Ruan X.D."/>
            <person name="Zhao L."/>
            <person name="Wei J.T."/>
            <person name="Ye R.Z."/>
            <person name="Que T.C."/>
            <person name="Du C.H."/>
            <person name="Zhou Y.H."/>
            <person name="Cheng J.X."/>
            <person name="Dai P.F."/>
            <person name="Guo W.B."/>
            <person name="Han X.H."/>
            <person name="Huang E.J."/>
            <person name="Li L.F."/>
            <person name="Wei W."/>
            <person name="Gao Y.C."/>
            <person name="Liu J.Z."/>
            <person name="Shao H.Z."/>
            <person name="Wang X."/>
            <person name="Wang C.C."/>
            <person name="Yang T.C."/>
            <person name="Huo Q.B."/>
            <person name="Li W."/>
            <person name="Chen H.Y."/>
            <person name="Chen S.E."/>
            <person name="Zhou L.G."/>
            <person name="Ni X.B."/>
            <person name="Tian J.H."/>
            <person name="Sheng Y."/>
            <person name="Liu T."/>
            <person name="Pan Y.S."/>
            <person name="Xia L.Y."/>
            <person name="Li J."/>
            <person name="Zhao F."/>
            <person name="Cao W.C."/>
        </authorList>
    </citation>
    <scope>NUCLEOTIDE SEQUENCE</scope>
    <source>
        <strain evidence="5">Rsan-2018</strain>
    </source>
</reference>
<dbReference type="Gene3D" id="3.40.50.12780">
    <property type="entry name" value="N-terminal domain of ligase-like"/>
    <property type="match status" value="1"/>
</dbReference>
<dbReference type="EMBL" id="JABSTV010001249">
    <property type="protein sequence ID" value="KAH7961156.1"/>
    <property type="molecule type" value="Genomic_DNA"/>
</dbReference>